<evidence type="ECO:0000256" key="1">
    <source>
        <dbReference type="ARBA" id="ARBA00004127"/>
    </source>
</evidence>
<evidence type="ECO:0000313" key="8">
    <source>
        <dbReference type="Proteomes" id="UP000007517"/>
    </source>
</evidence>
<feature type="transmembrane region" description="Helical" evidence="5">
    <location>
        <begin position="228"/>
        <end position="244"/>
    </location>
</feature>
<dbReference type="InterPro" id="IPR011020">
    <property type="entry name" value="HTTM-like"/>
</dbReference>
<dbReference type="SMART" id="SM00752">
    <property type="entry name" value="HTTM"/>
    <property type="match status" value="1"/>
</dbReference>
<evidence type="ECO:0000313" key="7">
    <source>
        <dbReference type="EMBL" id="CCG02928.1"/>
    </source>
</evidence>
<evidence type="ECO:0000259" key="6">
    <source>
        <dbReference type="SMART" id="SM00752"/>
    </source>
</evidence>
<protein>
    <recommendedName>
        <fullName evidence="6">HTTM-like domain-containing protein</fullName>
    </recommendedName>
</protein>
<keyword evidence="8" id="KW-1185">Reference proteome</keyword>
<feature type="transmembrane region" description="Helical" evidence="5">
    <location>
        <begin position="139"/>
        <end position="165"/>
    </location>
</feature>
<dbReference type="AlphaFoldDB" id="H6RRT4"/>
<name>H6RRT4_BLASD</name>
<proteinExistence type="predicted"/>
<comment type="subcellular location">
    <subcellularLocation>
        <location evidence="1">Endomembrane system</location>
        <topology evidence="1">Multi-pass membrane protein</topology>
    </subcellularLocation>
</comment>
<feature type="domain" description="HTTM-like" evidence="6">
    <location>
        <begin position="5"/>
        <end position="248"/>
    </location>
</feature>
<evidence type="ECO:0000256" key="4">
    <source>
        <dbReference type="ARBA" id="ARBA00023136"/>
    </source>
</evidence>
<evidence type="ECO:0000256" key="2">
    <source>
        <dbReference type="ARBA" id="ARBA00022692"/>
    </source>
</evidence>
<evidence type="ECO:0000256" key="3">
    <source>
        <dbReference type="ARBA" id="ARBA00022989"/>
    </source>
</evidence>
<gene>
    <name evidence="7" type="ordered locus">BLASA_2014</name>
</gene>
<dbReference type="HOGENOM" id="CLU_1029653_0_0_11"/>
<accession>H6RRT4</accession>
<dbReference type="eggNOG" id="ENOG5032WCN">
    <property type="taxonomic scope" value="Bacteria"/>
</dbReference>
<dbReference type="RefSeq" id="WP_014375811.1">
    <property type="nucleotide sequence ID" value="NC_016943.1"/>
</dbReference>
<dbReference type="GO" id="GO:0012505">
    <property type="term" value="C:endomembrane system"/>
    <property type="evidence" value="ECO:0007669"/>
    <property type="project" value="UniProtKB-SubCell"/>
</dbReference>
<dbReference type="OrthoDB" id="4955397at2"/>
<keyword evidence="4 5" id="KW-0472">Membrane</keyword>
<sequence length="272" mass="29320">MRLTEVRTDPRPIAAARAGLGVVTVANSVEGFVLLREVAGGKLGLPVHALIPAPTSPLVHVYLVVAVVAGLALTVGWRTATAASVTTALNVGVLLWDQQTYSSHRLLATLLVAYLVFAESDRAWSLSPRGGLAPWWPQLLMMTQLSVCYFFAAVSKISVVFLSGAPLSLWVWAPLPWWMFTLMAVGTVAVELFLAFALWRRSTARAAAALGVLLHLSIVVLLEDQTLPLAAFALTCLCLYGLFLHRPEIPVSRLAQPGRSTAGRVPVSRDDF</sequence>
<dbReference type="STRING" id="1146883.BLASA_2014"/>
<reference evidence="8" key="2">
    <citation type="submission" date="2012-02" db="EMBL/GenBank/DDBJ databases">
        <title>Complete genome sequence of Blastococcus saxobsidens strain DD2.</title>
        <authorList>
            <person name="Genoscope."/>
        </authorList>
    </citation>
    <scope>NUCLEOTIDE SEQUENCE [LARGE SCALE GENOMIC DNA]</scope>
    <source>
        <strain evidence="8">DD2</strain>
    </source>
</reference>
<dbReference type="Proteomes" id="UP000007517">
    <property type="component" value="Chromosome"/>
</dbReference>
<keyword evidence="3 5" id="KW-1133">Transmembrane helix</keyword>
<dbReference type="KEGG" id="bsd:BLASA_2014"/>
<keyword evidence="2 5" id="KW-0812">Transmembrane</keyword>
<feature type="transmembrane region" description="Helical" evidence="5">
    <location>
        <begin position="206"/>
        <end position="222"/>
    </location>
</feature>
<reference evidence="7 8" key="1">
    <citation type="journal article" date="2012" name="J. Bacteriol.">
        <title>Genome Sequence of Blastococcus saxobsidens DD2, a Stone-Inhabiting Bacterium.</title>
        <authorList>
            <person name="Chouaia B."/>
            <person name="Crotti E."/>
            <person name="Brusetti L."/>
            <person name="Daffonchio D."/>
            <person name="Essoussi I."/>
            <person name="Nouioui I."/>
            <person name="Sbissi I."/>
            <person name="Ghodhbane-Gtari F."/>
            <person name="Gtari M."/>
            <person name="Vacherie B."/>
            <person name="Barbe V."/>
            <person name="Medigue C."/>
            <person name="Gury J."/>
            <person name="Pujic P."/>
            <person name="Normand P."/>
        </authorList>
    </citation>
    <scope>NUCLEOTIDE SEQUENCE [LARGE SCALE GENOMIC DNA]</scope>
    <source>
        <strain evidence="7 8">DD2</strain>
    </source>
</reference>
<feature type="transmembrane region" description="Helical" evidence="5">
    <location>
        <begin position="61"/>
        <end position="80"/>
    </location>
</feature>
<feature type="transmembrane region" description="Helical" evidence="5">
    <location>
        <begin position="177"/>
        <end position="199"/>
    </location>
</feature>
<organism evidence="7 8">
    <name type="scientific">Blastococcus saxobsidens (strain DD2)</name>
    <dbReference type="NCBI Taxonomy" id="1146883"/>
    <lineage>
        <taxon>Bacteria</taxon>
        <taxon>Bacillati</taxon>
        <taxon>Actinomycetota</taxon>
        <taxon>Actinomycetes</taxon>
        <taxon>Geodermatophilales</taxon>
        <taxon>Geodermatophilaceae</taxon>
        <taxon>Blastococcus</taxon>
    </lineage>
</organism>
<dbReference type="InterPro" id="IPR053934">
    <property type="entry name" value="HTTM_dom"/>
</dbReference>
<dbReference type="Pfam" id="PF05090">
    <property type="entry name" value="HTTM"/>
    <property type="match status" value="1"/>
</dbReference>
<dbReference type="EMBL" id="FO117623">
    <property type="protein sequence ID" value="CCG02928.1"/>
    <property type="molecule type" value="Genomic_DNA"/>
</dbReference>
<evidence type="ECO:0000256" key="5">
    <source>
        <dbReference type="SAM" id="Phobius"/>
    </source>
</evidence>